<sequence>MMQLQQGRLAQKNLTLAVDTSETECMNEHHISDITIDSSQMELDSSKLGVPCSEVNTKLEEIPNGLDAEGKHCIHKELVCSLPRNATESLESLSIPEDPHLTRLDLDEVISAEPLSESQVQMEVTSIDWDSNPYKPVSEDHPNQEVSEVHNLSLDLSNQESESKDNHQHHYVKASNNTVSSPSCFLPESGNTLEQSTEVQDDQISAESSHTDNTNTLLSSQTSSAGYLVGTGIPLEDTIDLQSDQLDRGMLEISQELLLQSFCQECNATVLETNPFDSALPSFGVLPVPVASQVYPEAMPPLPPMQWRLGKIEPASLDADRDMIHNSEGTFPPIQPFVVDQKVHL</sequence>
<feature type="compositionally biased region" description="Polar residues" evidence="1">
    <location>
        <begin position="177"/>
        <end position="208"/>
    </location>
</feature>
<dbReference type="AlphaFoldDB" id="A0AAD6JMV4"/>
<dbReference type="EMBL" id="JAPFFJ010000016">
    <property type="protein sequence ID" value="KAJ6407688.1"/>
    <property type="molecule type" value="Genomic_DNA"/>
</dbReference>
<organism evidence="2 3">
    <name type="scientific">Salix udensis</name>
    <dbReference type="NCBI Taxonomy" id="889485"/>
    <lineage>
        <taxon>Eukaryota</taxon>
        <taxon>Viridiplantae</taxon>
        <taxon>Streptophyta</taxon>
        <taxon>Embryophyta</taxon>
        <taxon>Tracheophyta</taxon>
        <taxon>Spermatophyta</taxon>
        <taxon>Magnoliopsida</taxon>
        <taxon>eudicotyledons</taxon>
        <taxon>Gunneridae</taxon>
        <taxon>Pentapetalae</taxon>
        <taxon>rosids</taxon>
        <taxon>fabids</taxon>
        <taxon>Malpighiales</taxon>
        <taxon>Salicaceae</taxon>
        <taxon>Saliceae</taxon>
        <taxon>Salix</taxon>
    </lineage>
</organism>
<feature type="region of interest" description="Disordered" evidence="1">
    <location>
        <begin position="129"/>
        <end position="148"/>
    </location>
</feature>
<protein>
    <recommendedName>
        <fullName evidence="4">Protein SCAR</fullName>
    </recommendedName>
</protein>
<evidence type="ECO:0008006" key="4">
    <source>
        <dbReference type="Google" id="ProtNLM"/>
    </source>
</evidence>
<comment type="caution">
    <text evidence="2">The sequence shown here is derived from an EMBL/GenBank/DDBJ whole genome shotgun (WGS) entry which is preliminary data.</text>
</comment>
<feature type="region of interest" description="Disordered" evidence="1">
    <location>
        <begin position="177"/>
        <end position="218"/>
    </location>
</feature>
<evidence type="ECO:0000256" key="1">
    <source>
        <dbReference type="SAM" id="MobiDB-lite"/>
    </source>
</evidence>
<accession>A0AAD6JMV4</accession>
<reference evidence="2 3" key="1">
    <citation type="journal article" date="2023" name="Int. J. Mol. Sci.">
        <title>De Novo Assembly and Annotation of 11 Diverse Shrub Willow (Salix) Genomes Reveals Novel Gene Organization in Sex-Linked Regions.</title>
        <authorList>
            <person name="Hyden B."/>
            <person name="Feng K."/>
            <person name="Yates T.B."/>
            <person name="Jawdy S."/>
            <person name="Cereghino C."/>
            <person name="Smart L.B."/>
            <person name="Muchero W."/>
        </authorList>
    </citation>
    <scope>NUCLEOTIDE SEQUENCE [LARGE SCALE GENOMIC DNA]</scope>
    <source>
        <tissue evidence="2">Shoot tip</tissue>
    </source>
</reference>
<evidence type="ECO:0000313" key="3">
    <source>
        <dbReference type="Proteomes" id="UP001162972"/>
    </source>
</evidence>
<gene>
    <name evidence="2" type="ORF">OIU84_011058</name>
</gene>
<name>A0AAD6JMV4_9ROSI</name>
<evidence type="ECO:0000313" key="2">
    <source>
        <dbReference type="EMBL" id="KAJ6407688.1"/>
    </source>
</evidence>
<keyword evidence="3" id="KW-1185">Reference proteome</keyword>
<proteinExistence type="predicted"/>
<dbReference type="Proteomes" id="UP001162972">
    <property type="component" value="Chromosome 6"/>
</dbReference>